<dbReference type="Gene3D" id="3.30.450.20">
    <property type="entry name" value="PAS domain"/>
    <property type="match status" value="1"/>
</dbReference>
<feature type="compositionally biased region" description="Acidic residues" evidence="1">
    <location>
        <begin position="429"/>
        <end position="463"/>
    </location>
</feature>
<sequence>MEHVVGNERFFDPEDIFFSVTDAKGVITRSNSTFVQLSAFGRDELIGAPHNLIRHETMPAGVFKLMWDDLFQGLPVCAYVVNKANDDLDYRVFAVVVPVGEDFLSVRMKPQNDEVRTLVESVYETVRAEERRVAGEGASRYEVGVYGAGELAAAIAPLGFGSLYDMTQALLPTELQLLLGAGVRVPETPEATGPLSRILEVVRTVERDSDALVRQLDEYSRLLGALDARASEMDDMSRRAREVIAGVSSVGSPDADSSAPRTSERVSTALSRAVDILASLPAEMDELSRQVIRLRFLASQMRLLTLMVGRFAASAVHDGEEDALASMTLLCRALEEGTGNLSETSEAVRSGVAELDVHTRALVKDLDSTQRPLDRWVRTLRDEGAVLLEPSSEPVDDEAASDDVADEPAQESAEATASEQGDRGSAGDQADDDQAAGEPEDEVEDEAAASDDAAGEPEDEVEGEVAASDEGCAAVVARVEALAQQGFPEAGPMAALAAECRGLELPFDKEAFDAGFRVLHEELEAYTGAEEG</sequence>
<proteinExistence type="predicted"/>
<name>A0A448HEZ0_9ACTO</name>
<gene>
    <name evidence="2" type="primary">aer_1</name>
    <name evidence="2" type="ORF">NCTC11636_00693</name>
</gene>
<keyword evidence="3" id="KW-1185">Reference proteome</keyword>
<feature type="compositionally biased region" description="Low complexity" evidence="1">
    <location>
        <begin position="410"/>
        <end position="419"/>
    </location>
</feature>
<feature type="compositionally biased region" description="Acidic residues" evidence="1">
    <location>
        <begin position="394"/>
        <end position="409"/>
    </location>
</feature>
<dbReference type="SUPFAM" id="SSF55785">
    <property type="entry name" value="PYP-like sensor domain (PAS domain)"/>
    <property type="match status" value="1"/>
</dbReference>
<organism evidence="2 3">
    <name type="scientific">Actinomyces howellii</name>
    <dbReference type="NCBI Taxonomy" id="52771"/>
    <lineage>
        <taxon>Bacteria</taxon>
        <taxon>Bacillati</taxon>
        <taxon>Actinomycetota</taxon>
        <taxon>Actinomycetes</taxon>
        <taxon>Actinomycetales</taxon>
        <taxon>Actinomycetaceae</taxon>
        <taxon>Actinomyces</taxon>
    </lineage>
</organism>
<evidence type="ECO:0000256" key="1">
    <source>
        <dbReference type="SAM" id="MobiDB-lite"/>
    </source>
</evidence>
<dbReference type="OrthoDB" id="266313at2"/>
<protein>
    <submittedName>
        <fullName evidence="2">Aerotaxis receptor</fullName>
    </submittedName>
</protein>
<evidence type="ECO:0000313" key="2">
    <source>
        <dbReference type="EMBL" id="VEG26766.1"/>
    </source>
</evidence>
<dbReference type="InterPro" id="IPR035965">
    <property type="entry name" value="PAS-like_dom_sf"/>
</dbReference>
<keyword evidence="2" id="KW-0675">Receptor</keyword>
<evidence type="ECO:0000313" key="3">
    <source>
        <dbReference type="Proteomes" id="UP000266895"/>
    </source>
</evidence>
<accession>A0A448HEZ0</accession>
<feature type="region of interest" description="Disordered" evidence="1">
    <location>
        <begin position="387"/>
        <end position="468"/>
    </location>
</feature>
<dbReference type="AlphaFoldDB" id="A0A448HEZ0"/>
<dbReference type="RefSeq" id="WP_126381876.1">
    <property type="nucleotide sequence ID" value="NZ_LR134350.1"/>
</dbReference>
<dbReference type="KEGG" id="ahw:NCTC11636_00693"/>
<reference evidence="2 3" key="1">
    <citation type="submission" date="2018-12" db="EMBL/GenBank/DDBJ databases">
        <authorList>
            <consortium name="Pathogen Informatics"/>
        </authorList>
    </citation>
    <scope>NUCLEOTIDE SEQUENCE [LARGE SCALE GENOMIC DNA]</scope>
    <source>
        <strain evidence="2 3">NCTC11636</strain>
    </source>
</reference>
<dbReference type="Proteomes" id="UP000266895">
    <property type="component" value="Chromosome"/>
</dbReference>
<dbReference type="EMBL" id="LR134350">
    <property type="protein sequence ID" value="VEG26766.1"/>
    <property type="molecule type" value="Genomic_DNA"/>
</dbReference>